<dbReference type="Proteomes" id="UP000799324">
    <property type="component" value="Unassembled WGS sequence"/>
</dbReference>
<accession>A0A6A6TG06</accession>
<keyword evidence="10" id="KW-1185">Reference proteome</keyword>
<evidence type="ECO:0000256" key="3">
    <source>
        <dbReference type="ARBA" id="ARBA00022723"/>
    </source>
</evidence>
<dbReference type="PANTHER" id="PTHR22770">
    <property type="entry name" value="UBIQUITIN CONJUGATING ENZYME 7 INTERACTING PROTEIN-RELATED"/>
    <property type="match status" value="1"/>
</dbReference>
<keyword evidence="3" id="KW-0479">Metal-binding</keyword>
<name>A0A6A6TG06_9PLEO</name>
<evidence type="ECO:0000256" key="4">
    <source>
        <dbReference type="ARBA" id="ARBA00022737"/>
    </source>
</evidence>
<proteinExistence type="predicted"/>
<dbReference type="PROSITE" id="PS00028">
    <property type="entry name" value="ZINC_FINGER_C2H2_1"/>
    <property type="match status" value="1"/>
</dbReference>
<gene>
    <name evidence="9" type="ORF">K491DRAFT_624038</name>
</gene>
<dbReference type="CDD" id="cd20335">
    <property type="entry name" value="BRcat_RBR"/>
    <property type="match status" value="1"/>
</dbReference>
<reference evidence="9" key="1">
    <citation type="journal article" date="2020" name="Stud. Mycol.">
        <title>101 Dothideomycetes genomes: a test case for predicting lifestyles and emergence of pathogens.</title>
        <authorList>
            <person name="Haridas S."/>
            <person name="Albert R."/>
            <person name="Binder M."/>
            <person name="Bloem J."/>
            <person name="Labutti K."/>
            <person name="Salamov A."/>
            <person name="Andreopoulos B."/>
            <person name="Baker S."/>
            <person name="Barry K."/>
            <person name="Bills G."/>
            <person name="Bluhm B."/>
            <person name="Cannon C."/>
            <person name="Castanera R."/>
            <person name="Culley D."/>
            <person name="Daum C."/>
            <person name="Ezra D."/>
            <person name="Gonzalez J."/>
            <person name="Henrissat B."/>
            <person name="Kuo A."/>
            <person name="Liang C."/>
            <person name="Lipzen A."/>
            <person name="Lutzoni F."/>
            <person name="Magnuson J."/>
            <person name="Mondo S."/>
            <person name="Nolan M."/>
            <person name="Ohm R."/>
            <person name="Pangilinan J."/>
            <person name="Park H.-J."/>
            <person name="Ramirez L."/>
            <person name="Alfaro M."/>
            <person name="Sun H."/>
            <person name="Tritt A."/>
            <person name="Yoshinaga Y."/>
            <person name="Zwiers L.-H."/>
            <person name="Turgeon B."/>
            <person name="Goodwin S."/>
            <person name="Spatafora J."/>
            <person name="Crous P."/>
            <person name="Grigoriev I."/>
        </authorList>
    </citation>
    <scope>NUCLEOTIDE SEQUENCE</scope>
    <source>
        <strain evidence="9">CBS 122681</strain>
    </source>
</reference>
<evidence type="ECO:0000256" key="5">
    <source>
        <dbReference type="ARBA" id="ARBA00022771"/>
    </source>
</evidence>
<dbReference type="GO" id="GO:0004842">
    <property type="term" value="F:ubiquitin-protein transferase activity"/>
    <property type="evidence" value="ECO:0007669"/>
    <property type="project" value="TreeGrafter"/>
</dbReference>
<dbReference type="SMART" id="SM00647">
    <property type="entry name" value="IBR"/>
    <property type="match status" value="2"/>
</dbReference>
<evidence type="ECO:0000313" key="10">
    <source>
        <dbReference type="Proteomes" id="UP000799324"/>
    </source>
</evidence>
<dbReference type="GO" id="GO:0043130">
    <property type="term" value="F:ubiquitin binding"/>
    <property type="evidence" value="ECO:0007669"/>
    <property type="project" value="TreeGrafter"/>
</dbReference>
<dbReference type="Pfam" id="PF01485">
    <property type="entry name" value="IBR"/>
    <property type="match status" value="1"/>
</dbReference>
<sequence length="172" mass="19613">MYCRSCLTSQCTSAGESDFPIHYESMLRTSLTGYIRSHPQDYQYCPTPDCDRFYRTTSAARPRTFDCDGCLSSICTGCQHQSHDGLTCEAYKSVIKAEKDGTEELAKWKKENDVRDCPNCSTAIEKSYGCNHMECTSCGIHICWYCMKTFKRSQETYAHMSKQHGGAFDYLE</sequence>
<keyword evidence="6" id="KW-0833">Ubl conjugation pathway</keyword>
<feature type="domain" description="RING-type" evidence="8">
    <location>
        <begin position="1"/>
        <end position="170"/>
    </location>
</feature>
<dbReference type="GO" id="GO:0000151">
    <property type="term" value="C:ubiquitin ligase complex"/>
    <property type="evidence" value="ECO:0007669"/>
    <property type="project" value="TreeGrafter"/>
</dbReference>
<dbReference type="EMBL" id="MU004311">
    <property type="protein sequence ID" value="KAF2658959.1"/>
    <property type="molecule type" value="Genomic_DNA"/>
</dbReference>
<dbReference type="InterPro" id="IPR051628">
    <property type="entry name" value="LUBAC_E3_Ligases"/>
</dbReference>
<dbReference type="SUPFAM" id="SSF57850">
    <property type="entry name" value="RING/U-box"/>
    <property type="match status" value="1"/>
</dbReference>
<dbReference type="Gene3D" id="1.20.120.1750">
    <property type="match status" value="1"/>
</dbReference>
<evidence type="ECO:0000256" key="2">
    <source>
        <dbReference type="ARBA" id="ARBA00022679"/>
    </source>
</evidence>
<dbReference type="Pfam" id="PF22191">
    <property type="entry name" value="IBR_1"/>
    <property type="match status" value="1"/>
</dbReference>
<dbReference type="GO" id="GO:0097039">
    <property type="term" value="P:protein linear polyubiquitination"/>
    <property type="evidence" value="ECO:0007669"/>
    <property type="project" value="TreeGrafter"/>
</dbReference>
<dbReference type="AlphaFoldDB" id="A0A6A6TG06"/>
<dbReference type="PANTHER" id="PTHR22770:SF13">
    <property type="entry name" value="RING-TYPE DOMAIN-CONTAINING PROTEIN"/>
    <property type="match status" value="1"/>
</dbReference>
<evidence type="ECO:0000259" key="8">
    <source>
        <dbReference type="PROSITE" id="PS51873"/>
    </source>
</evidence>
<keyword evidence="2" id="KW-0808">Transferase</keyword>
<dbReference type="InterPro" id="IPR044066">
    <property type="entry name" value="TRIAD_supradom"/>
</dbReference>
<evidence type="ECO:0000256" key="6">
    <source>
        <dbReference type="ARBA" id="ARBA00022786"/>
    </source>
</evidence>
<keyword evidence="7" id="KW-0862">Zinc</keyword>
<keyword evidence="5" id="KW-0863">Zinc-finger</keyword>
<evidence type="ECO:0000256" key="1">
    <source>
        <dbReference type="ARBA" id="ARBA00004906"/>
    </source>
</evidence>
<dbReference type="GO" id="GO:0008270">
    <property type="term" value="F:zinc ion binding"/>
    <property type="evidence" value="ECO:0007669"/>
    <property type="project" value="UniProtKB-KW"/>
</dbReference>
<evidence type="ECO:0000256" key="7">
    <source>
        <dbReference type="ARBA" id="ARBA00022833"/>
    </source>
</evidence>
<dbReference type="GO" id="GO:0043161">
    <property type="term" value="P:proteasome-mediated ubiquitin-dependent protein catabolic process"/>
    <property type="evidence" value="ECO:0007669"/>
    <property type="project" value="TreeGrafter"/>
</dbReference>
<evidence type="ECO:0000313" key="9">
    <source>
        <dbReference type="EMBL" id="KAF2658959.1"/>
    </source>
</evidence>
<dbReference type="InterPro" id="IPR002867">
    <property type="entry name" value="IBR_dom"/>
</dbReference>
<protein>
    <recommendedName>
        <fullName evidence="8">RING-type domain-containing protein</fullName>
    </recommendedName>
</protein>
<organism evidence="9 10">
    <name type="scientific">Lophiostoma macrostomum CBS 122681</name>
    <dbReference type="NCBI Taxonomy" id="1314788"/>
    <lineage>
        <taxon>Eukaryota</taxon>
        <taxon>Fungi</taxon>
        <taxon>Dikarya</taxon>
        <taxon>Ascomycota</taxon>
        <taxon>Pezizomycotina</taxon>
        <taxon>Dothideomycetes</taxon>
        <taxon>Pleosporomycetidae</taxon>
        <taxon>Pleosporales</taxon>
        <taxon>Lophiostomataceae</taxon>
        <taxon>Lophiostoma</taxon>
    </lineage>
</organism>
<dbReference type="OrthoDB" id="10009520at2759"/>
<dbReference type="PROSITE" id="PS51873">
    <property type="entry name" value="TRIAD"/>
    <property type="match status" value="1"/>
</dbReference>
<comment type="pathway">
    <text evidence="1">Protein modification; protein ubiquitination.</text>
</comment>
<keyword evidence="4" id="KW-0677">Repeat</keyword>
<dbReference type="InterPro" id="IPR013087">
    <property type="entry name" value="Znf_C2H2_type"/>
</dbReference>